<sequence length="127" mass="14791">MIKVLHENKFQRIRNLPELSVLYGDLNVLWTEASSIPALFSLQQQDFKANYNRLVAEWTDERVSNPLNNFDSMRTAVDRQLGILLRLLSLVHDSRQLILDNIGSHYFPPAAYYLHERLGFLGKYVDN</sequence>
<keyword evidence="1" id="KW-1185">Reference proteome</keyword>
<dbReference type="Proteomes" id="UP000095281">
    <property type="component" value="Unplaced"/>
</dbReference>
<name>A0A1I8BB56_MELHA</name>
<accession>A0A1I8BB56</accession>
<evidence type="ECO:0000313" key="1">
    <source>
        <dbReference type="Proteomes" id="UP000095281"/>
    </source>
</evidence>
<protein>
    <submittedName>
        <fullName evidence="2">Alpha-amylase</fullName>
    </submittedName>
</protein>
<dbReference type="AlphaFoldDB" id="A0A1I8BB56"/>
<dbReference type="WBParaSite" id="MhA1_Contig187.frz3.gene4">
    <property type="protein sequence ID" value="MhA1_Contig187.frz3.gene4"/>
    <property type="gene ID" value="MhA1_Contig187.frz3.gene4"/>
</dbReference>
<evidence type="ECO:0000313" key="2">
    <source>
        <dbReference type="WBParaSite" id="MhA1_Contig187.frz3.gene4"/>
    </source>
</evidence>
<proteinExistence type="predicted"/>
<reference evidence="2" key="1">
    <citation type="submission" date="2016-11" db="UniProtKB">
        <authorList>
            <consortium name="WormBaseParasite"/>
        </authorList>
    </citation>
    <scope>IDENTIFICATION</scope>
</reference>
<organism evidence="1 2">
    <name type="scientific">Meloidogyne hapla</name>
    <name type="common">Root-knot nematode worm</name>
    <dbReference type="NCBI Taxonomy" id="6305"/>
    <lineage>
        <taxon>Eukaryota</taxon>
        <taxon>Metazoa</taxon>
        <taxon>Ecdysozoa</taxon>
        <taxon>Nematoda</taxon>
        <taxon>Chromadorea</taxon>
        <taxon>Rhabditida</taxon>
        <taxon>Tylenchina</taxon>
        <taxon>Tylenchomorpha</taxon>
        <taxon>Tylenchoidea</taxon>
        <taxon>Meloidogynidae</taxon>
        <taxon>Meloidogyninae</taxon>
        <taxon>Meloidogyne</taxon>
    </lineage>
</organism>